<dbReference type="InterPro" id="IPR000878">
    <property type="entry name" value="4pyrrol_Mease"/>
</dbReference>
<protein>
    <recommendedName>
        <fullName evidence="6">Ribosomal RNA small subunit methyltransferase I</fullName>
        <ecNumber evidence="6">2.1.1.198</ecNumber>
    </recommendedName>
    <alternativeName>
        <fullName evidence="6">16S rRNA 2'-O-ribose C1402 methyltransferase</fullName>
    </alternativeName>
    <alternativeName>
        <fullName evidence="6">rRNA (cytidine-2'-O-)-methyltransferase RsmI</fullName>
    </alternativeName>
</protein>
<dbReference type="NCBIfam" id="TIGR00096">
    <property type="entry name" value="16S rRNA (cytidine(1402)-2'-O)-methyltransferase"/>
    <property type="match status" value="1"/>
</dbReference>
<comment type="similarity">
    <text evidence="6">Belongs to the methyltransferase superfamily. RsmI family.</text>
</comment>
<keyword evidence="3 6" id="KW-0489">Methyltransferase</keyword>
<dbReference type="PIRSF" id="PIRSF005917">
    <property type="entry name" value="MTase_YraL"/>
    <property type="match status" value="1"/>
</dbReference>
<comment type="subcellular location">
    <subcellularLocation>
        <location evidence="6">Cytoplasm</location>
    </subcellularLocation>
</comment>
<dbReference type="OrthoDB" id="9809084at2"/>
<dbReference type="EMBL" id="AECZ01000043">
    <property type="protein sequence ID" value="EFL49450.1"/>
    <property type="molecule type" value="Genomic_DNA"/>
</dbReference>
<evidence type="ECO:0000313" key="9">
    <source>
        <dbReference type="Proteomes" id="UP000006250"/>
    </source>
</evidence>
<dbReference type="InterPro" id="IPR014776">
    <property type="entry name" value="4pyrrole_Mease_sub2"/>
</dbReference>
<reference evidence="8 9" key="1">
    <citation type="submission" date="2010-08" db="EMBL/GenBank/DDBJ databases">
        <title>The draft genome of Desulfovibrio fructosovorans JJ.</title>
        <authorList>
            <consortium name="US DOE Joint Genome Institute (JGI-PGF)"/>
            <person name="Lucas S."/>
            <person name="Copeland A."/>
            <person name="Lapidus A."/>
            <person name="Cheng J.-F."/>
            <person name="Bruce D."/>
            <person name="Goodwin L."/>
            <person name="Pitluck S."/>
            <person name="Land M.L."/>
            <person name="Hauser L."/>
            <person name="Chang Y.-J."/>
            <person name="Jeffries C."/>
            <person name="Wall J.D."/>
            <person name="Stahl D.A."/>
            <person name="Arkin A.P."/>
            <person name="Dehal P."/>
            <person name="Stolyar S.M."/>
            <person name="Hazen T.C."/>
            <person name="Woyke T.J."/>
        </authorList>
    </citation>
    <scope>NUCLEOTIDE SEQUENCE [LARGE SCALE GENOMIC DNA]</scope>
    <source>
        <strain evidence="8 9">JJ</strain>
    </source>
</reference>
<dbReference type="Pfam" id="PF00590">
    <property type="entry name" value="TP_methylase"/>
    <property type="match status" value="1"/>
</dbReference>
<dbReference type="EC" id="2.1.1.198" evidence="6"/>
<evidence type="ECO:0000256" key="5">
    <source>
        <dbReference type="ARBA" id="ARBA00022691"/>
    </source>
</evidence>
<dbReference type="STRING" id="596151.DesfrDRAFT_3809"/>
<dbReference type="HAMAP" id="MF_01877">
    <property type="entry name" value="16SrRNA_methyltr_I"/>
    <property type="match status" value="1"/>
</dbReference>
<dbReference type="InterPro" id="IPR014777">
    <property type="entry name" value="4pyrrole_Mease_sub1"/>
</dbReference>
<sequence length="295" mass="31154">MPRPSLYQDGEGKEAGLTDTRAATLFVVATPLGNVADVSPRAASVLAGAEAVLCEDTRRTGLLLKSLGITAKRLTSFHEHNEEARLPQVLALLDAGDDLALVSDAGTPLLADPGYRLVRAAREAGHAVSPVPGPSAILAALSAAGIAPYPFSFLGFPPRTASEARELFARFGATGATLVFFERKTRLRATLAIALQALGDRECVLCRELTKTFEEFLPGTLAGFAGQELELLGEVTVVVGPGRAARASEEEAARVAREEAAAGGKPREAARRAAARLSGWTVKEVYAMLENRKHD</sequence>
<comment type="caution">
    <text evidence="8">The sequence shown here is derived from an EMBL/GenBank/DDBJ whole genome shotgun (WGS) entry which is preliminary data.</text>
</comment>
<evidence type="ECO:0000313" key="8">
    <source>
        <dbReference type="EMBL" id="EFL49450.1"/>
    </source>
</evidence>
<keyword evidence="4 6" id="KW-0808">Transferase</keyword>
<evidence type="ECO:0000256" key="3">
    <source>
        <dbReference type="ARBA" id="ARBA00022603"/>
    </source>
</evidence>
<dbReference type="InterPro" id="IPR008189">
    <property type="entry name" value="rRNA_ssu_MeTfrase_I"/>
</dbReference>
<organism evidence="8 9">
    <name type="scientific">Solidesulfovibrio fructosivorans JJ]</name>
    <dbReference type="NCBI Taxonomy" id="596151"/>
    <lineage>
        <taxon>Bacteria</taxon>
        <taxon>Pseudomonadati</taxon>
        <taxon>Thermodesulfobacteriota</taxon>
        <taxon>Desulfovibrionia</taxon>
        <taxon>Desulfovibrionales</taxon>
        <taxon>Desulfovibrionaceae</taxon>
        <taxon>Solidesulfovibrio</taxon>
    </lineage>
</organism>
<keyword evidence="2 6" id="KW-0698">rRNA processing</keyword>
<dbReference type="AlphaFoldDB" id="E1K1Q9"/>
<keyword evidence="1 6" id="KW-0963">Cytoplasm</keyword>
<dbReference type="SUPFAM" id="SSF53790">
    <property type="entry name" value="Tetrapyrrole methylase"/>
    <property type="match status" value="1"/>
</dbReference>
<dbReference type="Gene3D" id="3.30.950.10">
    <property type="entry name" value="Methyltransferase, Cobalt-precorrin-4 Transmethylase, Domain 2"/>
    <property type="match status" value="1"/>
</dbReference>
<gene>
    <name evidence="6" type="primary">rsmI</name>
    <name evidence="8" type="ORF">DesfrDRAFT_3809</name>
</gene>
<dbReference type="PANTHER" id="PTHR46111:SF1">
    <property type="entry name" value="RIBOSOMAL RNA SMALL SUBUNIT METHYLTRANSFERASE I"/>
    <property type="match status" value="1"/>
</dbReference>
<dbReference type="CDD" id="cd11648">
    <property type="entry name" value="RsmI"/>
    <property type="match status" value="1"/>
</dbReference>
<keyword evidence="9" id="KW-1185">Reference proteome</keyword>
<feature type="domain" description="Tetrapyrrole methylase" evidence="7">
    <location>
        <begin position="24"/>
        <end position="222"/>
    </location>
</feature>
<dbReference type="GO" id="GO:0005737">
    <property type="term" value="C:cytoplasm"/>
    <property type="evidence" value="ECO:0007669"/>
    <property type="project" value="UniProtKB-SubCell"/>
</dbReference>
<dbReference type="Proteomes" id="UP000006250">
    <property type="component" value="Unassembled WGS sequence"/>
</dbReference>
<dbReference type="GO" id="GO:0070677">
    <property type="term" value="F:rRNA (cytosine-2'-O-)-methyltransferase activity"/>
    <property type="evidence" value="ECO:0007669"/>
    <property type="project" value="UniProtKB-UniRule"/>
</dbReference>
<dbReference type="Gene3D" id="3.40.1010.10">
    <property type="entry name" value="Cobalt-precorrin-4 Transmethylase, Domain 1"/>
    <property type="match status" value="1"/>
</dbReference>
<evidence type="ECO:0000256" key="6">
    <source>
        <dbReference type="HAMAP-Rule" id="MF_01877"/>
    </source>
</evidence>
<dbReference type="eggNOG" id="COG0313">
    <property type="taxonomic scope" value="Bacteria"/>
</dbReference>
<comment type="function">
    <text evidence="6">Catalyzes the 2'-O-methylation of the ribose of cytidine 1402 (C1402) in 16S rRNA.</text>
</comment>
<dbReference type="InterPro" id="IPR035996">
    <property type="entry name" value="4pyrrol_Methylase_sf"/>
</dbReference>
<dbReference type="PANTHER" id="PTHR46111">
    <property type="entry name" value="RIBOSOMAL RNA SMALL SUBUNIT METHYLTRANSFERASE I"/>
    <property type="match status" value="1"/>
</dbReference>
<dbReference type="FunFam" id="3.40.1010.10:FF:000007">
    <property type="entry name" value="Ribosomal RNA small subunit methyltransferase I"/>
    <property type="match status" value="1"/>
</dbReference>
<name>E1K1Q9_SOLFR</name>
<accession>E1K1Q9</accession>
<evidence type="ECO:0000256" key="1">
    <source>
        <dbReference type="ARBA" id="ARBA00022490"/>
    </source>
</evidence>
<keyword evidence="5 6" id="KW-0949">S-adenosyl-L-methionine</keyword>
<proteinExistence type="inferred from homology"/>
<evidence type="ECO:0000259" key="7">
    <source>
        <dbReference type="Pfam" id="PF00590"/>
    </source>
</evidence>
<evidence type="ECO:0000256" key="4">
    <source>
        <dbReference type="ARBA" id="ARBA00022679"/>
    </source>
</evidence>
<evidence type="ECO:0000256" key="2">
    <source>
        <dbReference type="ARBA" id="ARBA00022552"/>
    </source>
</evidence>
<comment type="catalytic activity">
    <reaction evidence="6">
        <text>cytidine(1402) in 16S rRNA + S-adenosyl-L-methionine = 2'-O-methylcytidine(1402) in 16S rRNA + S-adenosyl-L-homocysteine + H(+)</text>
        <dbReference type="Rhea" id="RHEA:42924"/>
        <dbReference type="Rhea" id="RHEA-COMP:10285"/>
        <dbReference type="Rhea" id="RHEA-COMP:10286"/>
        <dbReference type="ChEBI" id="CHEBI:15378"/>
        <dbReference type="ChEBI" id="CHEBI:57856"/>
        <dbReference type="ChEBI" id="CHEBI:59789"/>
        <dbReference type="ChEBI" id="CHEBI:74495"/>
        <dbReference type="ChEBI" id="CHEBI:82748"/>
        <dbReference type="EC" id="2.1.1.198"/>
    </reaction>
</comment>